<evidence type="ECO:0000256" key="1">
    <source>
        <dbReference type="SAM" id="Phobius"/>
    </source>
</evidence>
<sequence>MNATNQQPTQKGIDPRGPRFGAAITSVLMVLVIYLSLDSATINLALGIMIFSVAMFSIGTAVGPAKHPYSYVFKYLVRPALKPPSALENPTPVHFAQFVGLLVTGTGLVLHLLNVPYALPVAAAAAFTAAFLNAVFAYCLGCQMYLGLKRLGVIPSKS</sequence>
<organism evidence="3">
    <name type="scientific">freshwater metagenome</name>
    <dbReference type="NCBI Taxonomy" id="449393"/>
    <lineage>
        <taxon>unclassified sequences</taxon>
        <taxon>metagenomes</taxon>
        <taxon>ecological metagenomes</taxon>
    </lineage>
</organism>
<accession>A0A6J6D1T3</accession>
<evidence type="ECO:0000313" key="3">
    <source>
        <dbReference type="EMBL" id="CAB4557305.1"/>
    </source>
</evidence>
<name>A0A6J6D1T3_9ZZZZ</name>
<dbReference type="EMBL" id="CAEZSX010000108">
    <property type="protein sequence ID" value="CAB4557305.1"/>
    <property type="molecule type" value="Genomic_DNA"/>
</dbReference>
<dbReference type="Pfam" id="PF14340">
    <property type="entry name" value="DUF4395"/>
    <property type="match status" value="1"/>
</dbReference>
<proteinExistence type="predicted"/>
<reference evidence="3" key="1">
    <citation type="submission" date="2020-05" db="EMBL/GenBank/DDBJ databases">
        <authorList>
            <person name="Chiriac C."/>
            <person name="Salcher M."/>
            <person name="Ghai R."/>
            <person name="Kavagutti S V."/>
        </authorList>
    </citation>
    <scope>NUCLEOTIDE SEQUENCE</scope>
</reference>
<feature type="transmembrane region" description="Helical" evidence="1">
    <location>
        <begin position="117"/>
        <end position="140"/>
    </location>
</feature>
<keyword evidence="1" id="KW-0472">Membrane</keyword>
<feature type="transmembrane region" description="Helical" evidence="1">
    <location>
        <begin position="44"/>
        <end position="65"/>
    </location>
</feature>
<keyword evidence="1" id="KW-1133">Transmembrane helix</keyword>
<feature type="domain" description="DUF4395" evidence="2">
    <location>
        <begin position="13"/>
        <end position="150"/>
    </location>
</feature>
<keyword evidence="1" id="KW-0812">Transmembrane</keyword>
<dbReference type="AlphaFoldDB" id="A0A6J6D1T3"/>
<evidence type="ECO:0000259" key="2">
    <source>
        <dbReference type="Pfam" id="PF14340"/>
    </source>
</evidence>
<dbReference type="InterPro" id="IPR025508">
    <property type="entry name" value="DUF4395"/>
</dbReference>
<gene>
    <name evidence="3" type="ORF">UFOPK1537_00689</name>
</gene>
<feature type="transmembrane region" description="Helical" evidence="1">
    <location>
        <begin position="20"/>
        <end position="37"/>
    </location>
</feature>
<protein>
    <submittedName>
        <fullName evidence="3">Unannotated protein</fullName>
    </submittedName>
</protein>